<keyword evidence="3 6" id="KW-0812">Transmembrane</keyword>
<comment type="subcellular location">
    <subcellularLocation>
        <location evidence="1">Cell membrane</location>
        <topology evidence="1">Multi-pass membrane protein</topology>
    </subcellularLocation>
</comment>
<dbReference type="PATRIC" id="fig|294.131.peg.4109"/>
<protein>
    <submittedName>
        <fullName evidence="7">Transporter, LysE family protein</fullName>
    </submittedName>
</protein>
<evidence type="ECO:0000256" key="4">
    <source>
        <dbReference type="ARBA" id="ARBA00022989"/>
    </source>
</evidence>
<dbReference type="GO" id="GO:0005886">
    <property type="term" value="C:plasma membrane"/>
    <property type="evidence" value="ECO:0007669"/>
    <property type="project" value="UniProtKB-SubCell"/>
</dbReference>
<evidence type="ECO:0000313" key="7">
    <source>
        <dbReference type="EMBL" id="KJZ37424.1"/>
    </source>
</evidence>
<dbReference type="Proteomes" id="UP000033500">
    <property type="component" value="Unassembled WGS sequence"/>
</dbReference>
<keyword evidence="5 6" id="KW-0472">Membrane</keyword>
<gene>
    <name evidence="7" type="ORF">VC34_25410</name>
</gene>
<reference evidence="7 8" key="1">
    <citation type="submission" date="2015-03" db="EMBL/GenBank/DDBJ databases">
        <title>Comparative genomics of Pseudomonas insights into diversity of traits involved in vanlence and defense.</title>
        <authorList>
            <person name="Qin Y."/>
        </authorList>
    </citation>
    <scope>NUCLEOTIDE SEQUENCE [LARGE SCALE GENOMIC DNA]</scope>
    <source>
        <strain evidence="7 8">C3</strain>
    </source>
</reference>
<feature type="transmembrane region" description="Helical" evidence="6">
    <location>
        <begin position="33"/>
        <end position="51"/>
    </location>
</feature>
<evidence type="ECO:0000256" key="3">
    <source>
        <dbReference type="ARBA" id="ARBA00022692"/>
    </source>
</evidence>
<evidence type="ECO:0000313" key="8">
    <source>
        <dbReference type="Proteomes" id="UP000033500"/>
    </source>
</evidence>
<proteinExistence type="predicted"/>
<evidence type="ECO:0000256" key="2">
    <source>
        <dbReference type="ARBA" id="ARBA00022475"/>
    </source>
</evidence>
<comment type="caution">
    <text evidence="7">The sequence shown here is derived from an EMBL/GenBank/DDBJ whole genome shotgun (WGS) entry which is preliminary data.</text>
</comment>
<keyword evidence="2" id="KW-1003">Cell membrane</keyword>
<dbReference type="InterPro" id="IPR001123">
    <property type="entry name" value="LeuE-type"/>
</dbReference>
<keyword evidence="4 6" id="KW-1133">Transmembrane helix</keyword>
<feature type="transmembrane region" description="Helical" evidence="6">
    <location>
        <begin position="6"/>
        <end position="26"/>
    </location>
</feature>
<evidence type="ECO:0000256" key="1">
    <source>
        <dbReference type="ARBA" id="ARBA00004651"/>
    </source>
</evidence>
<evidence type="ECO:0000256" key="6">
    <source>
        <dbReference type="SAM" id="Phobius"/>
    </source>
</evidence>
<dbReference type="GO" id="GO:0015171">
    <property type="term" value="F:amino acid transmembrane transporter activity"/>
    <property type="evidence" value="ECO:0007669"/>
    <property type="project" value="TreeGrafter"/>
</dbReference>
<dbReference type="EMBL" id="LACD01000032">
    <property type="protein sequence ID" value="KJZ37424.1"/>
    <property type="molecule type" value="Genomic_DNA"/>
</dbReference>
<feature type="transmembrane region" description="Helical" evidence="6">
    <location>
        <begin position="63"/>
        <end position="80"/>
    </location>
</feature>
<dbReference type="AlphaFoldDB" id="A0A0F4SZY8"/>
<evidence type="ECO:0000256" key="5">
    <source>
        <dbReference type="ARBA" id="ARBA00023136"/>
    </source>
</evidence>
<organism evidence="7 8">
    <name type="scientific">Pseudomonas fluorescens</name>
    <dbReference type="NCBI Taxonomy" id="294"/>
    <lineage>
        <taxon>Bacteria</taxon>
        <taxon>Pseudomonadati</taxon>
        <taxon>Pseudomonadota</taxon>
        <taxon>Gammaproteobacteria</taxon>
        <taxon>Pseudomonadales</taxon>
        <taxon>Pseudomonadaceae</taxon>
        <taxon>Pseudomonas</taxon>
    </lineage>
</organism>
<accession>A0A0F4SZY8</accession>
<name>A0A0F4SZY8_PSEFL</name>
<feature type="transmembrane region" description="Helical" evidence="6">
    <location>
        <begin position="142"/>
        <end position="166"/>
    </location>
</feature>
<dbReference type="Pfam" id="PF01810">
    <property type="entry name" value="LysE"/>
    <property type="match status" value="1"/>
</dbReference>
<dbReference type="PANTHER" id="PTHR30086">
    <property type="entry name" value="ARGININE EXPORTER PROTEIN ARGO"/>
    <property type="match status" value="1"/>
</dbReference>
<dbReference type="RefSeq" id="WP_046049027.1">
    <property type="nucleotide sequence ID" value="NZ_LACD01000032.1"/>
</dbReference>
<sequence>MDIFLYAFSVMYSPGPVNFMALNAGLTGRFRRSLGFFVGVGCALLVLFILFGYTGEAIISQGALPYISLIGGLYTLYLAYQVYTATTVVPGEASEVPVAAQKTLTFWNGFLIQVLNPKGIMVVLPITSVMLPAAHITGSSIAIVSALLAIAGGGAPGVYSLLGAILGRRVTRESYFTVFNRLMGLALVVCAFFMFHAFYLHVQAT</sequence>
<dbReference type="GO" id="GO:0033228">
    <property type="term" value="P:cysteine export across plasma membrane"/>
    <property type="evidence" value="ECO:0007669"/>
    <property type="project" value="TreeGrafter"/>
</dbReference>
<feature type="transmembrane region" description="Helical" evidence="6">
    <location>
        <begin position="178"/>
        <end position="199"/>
    </location>
</feature>
<dbReference type="PANTHER" id="PTHR30086:SF20">
    <property type="entry name" value="ARGININE EXPORTER PROTEIN ARGO-RELATED"/>
    <property type="match status" value="1"/>
</dbReference>